<evidence type="ECO:0000313" key="1">
    <source>
        <dbReference type="EMBL" id="KKL17555.1"/>
    </source>
</evidence>
<gene>
    <name evidence="1" type="ORF">LCGC14_2484380</name>
</gene>
<dbReference type="EMBL" id="LAZR01039213">
    <property type="protein sequence ID" value="KKL17555.1"/>
    <property type="molecule type" value="Genomic_DNA"/>
</dbReference>
<reference evidence="1" key="1">
    <citation type="journal article" date="2015" name="Nature">
        <title>Complex archaea that bridge the gap between prokaryotes and eukaryotes.</title>
        <authorList>
            <person name="Spang A."/>
            <person name="Saw J.H."/>
            <person name="Jorgensen S.L."/>
            <person name="Zaremba-Niedzwiedzka K."/>
            <person name="Martijn J."/>
            <person name="Lind A.E."/>
            <person name="van Eijk R."/>
            <person name="Schleper C."/>
            <person name="Guy L."/>
            <person name="Ettema T.J."/>
        </authorList>
    </citation>
    <scope>NUCLEOTIDE SEQUENCE</scope>
</reference>
<name>A0A0F9B7C3_9ZZZZ</name>
<accession>A0A0F9B7C3</accession>
<protein>
    <submittedName>
        <fullName evidence="1">Uncharacterized protein</fullName>
    </submittedName>
</protein>
<proteinExistence type="predicted"/>
<dbReference type="AlphaFoldDB" id="A0A0F9B7C3"/>
<organism evidence="1">
    <name type="scientific">marine sediment metagenome</name>
    <dbReference type="NCBI Taxonomy" id="412755"/>
    <lineage>
        <taxon>unclassified sequences</taxon>
        <taxon>metagenomes</taxon>
        <taxon>ecological metagenomes</taxon>
    </lineage>
</organism>
<sequence>MKILDDGQYACDECVDHFDSREANIIRAAVYYVPADGDDLLLIDVCEEHYQSTYGSNYPKEDINNR</sequence>
<comment type="caution">
    <text evidence="1">The sequence shown here is derived from an EMBL/GenBank/DDBJ whole genome shotgun (WGS) entry which is preliminary data.</text>
</comment>